<evidence type="ECO:0000256" key="6">
    <source>
        <dbReference type="ARBA" id="ARBA00022989"/>
    </source>
</evidence>
<dbReference type="OrthoDB" id="9808471at2"/>
<dbReference type="Proteomes" id="UP000018542">
    <property type="component" value="Chromosome"/>
</dbReference>
<evidence type="ECO:0000313" key="14">
    <source>
        <dbReference type="Proteomes" id="UP000018542"/>
    </source>
</evidence>
<feature type="domain" description="Cytochrome c" evidence="12">
    <location>
        <begin position="49"/>
        <end position="189"/>
    </location>
</feature>
<reference evidence="13 14" key="1">
    <citation type="journal article" date="2014" name="Genome Announc.">
        <title>Complete Genome Sequence of Hyphomicrobium nitrativorans Strain NL23, a Denitrifying Bacterium Isolated from Biofilm of a Methanol-Fed Denitrification System Treating Seawater at the Montreal Biodome.</title>
        <authorList>
            <person name="Martineau C."/>
            <person name="Villeneuve C."/>
            <person name="Mauffrey F."/>
            <person name="Villemur R."/>
        </authorList>
    </citation>
    <scope>NUCLEOTIDE SEQUENCE [LARGE SCALE GENOMIC DNA]</scope>
    <source>
        <strain evidence="13">NL23</strain>
    </source>
</reference>
<dbReference type="InterPro" id="IPR009056">
    <property type="entry name" value="Cyt_c-like_dom"/>
</dbReference>
<dbReference type="KEGG" id="hni:W911_14855"/>
<feature type="binding site" description="covalent" evidence="9">
    <location>
        <position position="214"/>
    </location>
    <ligand>
        <name>heme c</name>
        <dbReference type="ChEBI" id="CHEBI:61717"/>
    </ligand>
</feature>
<dbReference type="GO" id="GO:0020037">
    <property type="term" value="F:heme binding"/>
    <property type="evidence" value="ECO:0007669"/>
    <property type="project" value="InterPro"/>
</dbReference>
<keyword evidence="6 10" id="KW-1133">Transmembrane helix</keyword>
<dbReference type="PATRIC" id="fig|1029756.8.peg.3094"/>
<dbReference type="Pfam" id="PF02167">
    <property type="entry name" value="Cytochrom_C1"/>
    <property type="match status" value="1"/>
</dbReference>
<feature type="chain" id="PRO_5004740682" description="Cytochrome c1" evidence="11">
    <location>
        <begin position="26"/>
        <end position="285"/>
    </location>
</feature>
<evidence type="ECO:0000256" key="11">
    <source>
        <dbReference type="SAM" id="SignalP"/>
    </source>
</evidence>
<evidence type="ECO:0000256" key="3">
    <source>
        <dbReference type="ARBA" id="ARBA00022617"/>
    </source>
</evidence>
<feature type="transmembrane region" description="Helical" evidence="10">
    <location>
        <begin position="258"/>
        <end position="276"/>
    </location>
</feature>
<protein>
    <recommendedName>
        <fullName evidence="2">Cytochrome c1</fullName>
    </recommendedName>
</protein>
<dbReference type="PANTHER" id="PTHR10266:SF3">
    <property type="entry name" value="CYTOCHROME C1, HEME PROTEIN, MITOCHONDRIAL"/>
    <property type="match status" value="1"/>
</dbReference>
<dbReference type="PRINTS" id="PR00603">
    <property type="entry name" value="CYTOCHROMEC1"/>
</dbReference>
<accession>V5SHG2</accession>
<organism evidence="13 14">
    <name type="scientific">Hyphomicrobium nitrativorans NL23</name>
    <dbReference type="NCBI Taxonomy" id="1029756"/>
    <lineage>
        <taxon>Bacteria</taxon>
        <taxon>Pseudomonadati</taxon>
        <taxon>Pseudomonadota</taxon>
        <taxon>Alphaproteobacteria</taxon>
        <taxon>Hyphomicrobiales</taxon>
        <taxon>Hyphomicrobiaceae</taxon>
        <taxon>Hyphomicrobium</taxon>
    </lineage>
</organism>
<dbReference type="PANTHER" id="PTHR10266">
    <property type="entry name" value="CYTOCHROME C1"/>
    <property type="match status" value="1"/>
</dbReference>
<keyword evidence="4 10" id="KW-0812">Transmembrane</keyword>
<dbReference type="AlphaFoldDB" id="V5SHG2"/>
<evidence type="ECO:0000259" key="12">
    <source>
        <dbReference type="PROSITE" id="PS51007"/>
    </source>
</evidence>
<sequence>MRVTKASLAALAFLFGGALATPALAAGDAVHIDRQAWSFSGFTGQFDQAQLQRGFQVYKDICAACHGLDRVRFRNLFEAGGPEFDEEAVKALAASWPNQITDGPDDQGKMFERPALQSDPVRGPFKNSNEARAANNGALPPDLSLIAKARTTHYTGTWWAHPFSMLRDIATGYQEGGADYLYALLTGYQPAPEGFHLAEGMSYNAAFPGHQFAMPEMLSKDSFVTYQDGTGSLDQNARDVAAFLAWSADPSLNERKRIGWLVILYLIVTTGLLYAGKRRIWAKAH</sequence>
<comment type="cofactor">
    <cofactor evidence="9">
        <name>heme c</name>
        <dbReference type="ChEBI" id="CHEBI:61717"/>
    </cofactor>
    <text evidence="9">Binds 1 heme c group covalently per subunit.</text>
</comment>
<evidence type="ECO:0000256" key="9">
    <source>
        <dbReference type="PIRSR" id="PIRSR602326-1"/>
    </source>
</evidence>
<dbReference type="HOGENOM" id="CLU_040334_1_2_5"/>
<keyword evidence="8 10" id="KW-0472">Membrane</keyword>
<feature type="binding site" description="covalent" evidence="9">
    <location>
        <position position="66"/>
    </location>
    <ligand>
        <name>heme c</name>
        <dbReference type="ChEBI" id="CHEBI:61717"/>
    </ligand>
</feature>
<keyword evidence="14" id="KW-1185">Reference proteome</keyword>
<dbReference type="PROSITE" id="PS51007">
    <property type="entry name" value="CYTC"/>
    <property type="match status" value="1"/>
</dbReference>
<dbReference type="EMBL" id="CP006912">
    <property type="protein sequence ID" value="AHB49379.1"/>
    <property type="molecule type" value="Genomic_DNA"/>
</dbReference>
<feature type="binding site" description="covalent" evidence="9">
    <location>
        <position position="65"/>
    </location>
    <ligand>
        <name>heme c</name>
        <dbReference type="ChEBI" id="CHEBI:61717"/>
    </ligand>
</feature>
<evidence type="ECO:0000256" key="7">
    <source>
        <dbReference type="ARBA" id="ARBA00023004"/>
    </source>
</evidence>
<gene>
    <name evidence="13" type="ORF">W911_14855</name>
</gene>
<comment type="subcellular location">
    <subcellularLocation>
        <location evidence="1">Membrane</location>
    </subcellularLocation>
</comment>
<evidence type="ECO:0000256" key="8">
    <source>
        <dbReference type="ARBA" id="ARBA00023136"/>
    </source>
</evidence>
<keyword evidence="5 9" id="KW-0479">Metal-binding</keyword>
<dbReference type="GO" id="GO:0009055">
    <property type="term" value="F:electron transfer activity"/>
    <property type="evidence" value="ECO:0007669"/>
    <property type="project" value="InterPro"/>
</dbReference>
<dbReference type="InterPro" id="IPR036909">
    <property type="entry name" value="Cyt_c-like_dom_sf"/>
</dbReference>
<evidence type="ECO:0000256" key="10">
    <source>
        <dbReference type="SAM" id="Phobius"/>
    </source>
</evidence>
<dbReference type="Gene3D" id="1.10.760.10">
    <property type="entry name" value="Cytochrome c-like domain"/>
    <property type="match status" value="1"/>
</dbReference>
<dbReference type="GO" id="GO:0046872">
    <property type="term" value="F:metal ion binding"/>
    <property type="evidence" value="ECO:0007669"/>
    <property type="project" value="UniProtKB-KW"/>
</dbReference>
<name>V5SHG2_9HYPH</name>
<dbReference type="GO" id="GO:0016020">
    <property type="term" value="C:membrane"/>
    <property type="evidence" value="ECO:0007669"/>
    <property type="project" value="UniProtKB-SubCell"/>
</dbReference>
<evidence type="ECO:0000256" key="4">
    <source>
        <dbReference type="ARBA" id="ARBA00022692"/>
    </source>
</evidence>
<evidence type="ECO:0000256" key="5">
    <source>
        <dbReference type="ARBA" id="ARBA00022723"/>
    </source>
</evidence>
<dbReference type="SUPFAM" id="SSF46626">
    <property type="entry name" value="Cytochrome c"/>
    <property type="match status" value="1"/>
</dbReference>
<evidence type="ECO:0000313" key="13">
    <source>
        <dbReference type="EMBL" id="AHB49379.1"/>
    </source>
</evidence>
<keyword evidence="11" id="KW-0732">Signal</keyword>
<keyword evidence="7 9" id="KW-0408">Iron</keyword>
<dbReference type="RefSeq" id="WP_023788278.1">
    <property type="nucleotide sequence ID" value="NC_022997.1"/>
</dbReference>
<evidence type="ECO:0000256" key="1">
    <source>
        <dbReference type="ARBA" id="ARBA00004370"/>
    </source>
</evidence>
<keyword evidence="3 9" id="KW-0349">Heme</keyword>
<dbReference type="Gene3D" id="1.20.5.100">
    <property type="entry name" value="Cytochrome c1, transmembrane anchor, C-terminal"/>
    <property type="match status" value="1"/>
</dbReference>
<evidence type="ECO:0000256" key="2">
    <source>
        <dbReference type="ARBA" id="ARBA00016165"/>
    </source>
</evidence>
<proteinExistence type="predicted"/>
<dbReference type="STRING" id="1029756.W911_14855"/>
<dbReference type="InterPro" id="IPR002326">
    <property type="entry name" value="Cyt_c1"/>
</dbReference>
<feature type="signal peptide" evidence="11">
    <location>
        <begin position="1"/>
        <end position="25"/>
    </location>
</feature>
<feature type="binding site" description="covalent" evidence="9">
    <location>
        <position position="62"/>
    </location>
    <ligand>
        <name>heme c</name>
        <dbReference type="ChEBI" id="CHEBI:61717"/>
    </ligand>
</feature>